<organism evidence="6 7">
    <name type="scientific">Rhizobium meliloti</name>
    <name type="common">Ensifer meliloti</name>
    <name type="synonym">Sinorhizobium meliloti</name>
    <dbReference type="NCBI Taxonomy" id="382"/>
    <lineage>
        <taxon>Bacteria</taxon>
        <taxon>Pseudomonadati</taxon>
        <taxon>Pseudomonadota</taxon>
        <taxon>Alphaproteobacteria</taxon>
        <taxon>Hyphomicrobiales</taxon>
        <taxon>Rhizobiaceae</taxon>
        <taxon>Sinorhizobium/Ensifer group</taxon>
        <taxon>Sinorhizobium</taxon>
    </lineage>
</organism>
<sequence>MQPINPLRNDNKLKLGVFAFNGDAAANALVPERYEFNWENSLDVAVQADAARYEAIVPYARWRSFVDAEHPSGFAFETFSWAAAVAARTRHACVMSTCHITTAHPLVVAKAVSTIDHISGGRFALNIVCGWFKPEIEMFGVPMLDADDRYAYADEWTTALKRLWTESDFFDMEGRFVTLRSGMSQPKPVQKPHPILMNAGGSPQGQNFVAKHCDIAFVRTDSYDKTVAEIKAYRDFARARYDREIQVWANCAVIQGDTDEDARRFADYLIQNSDQAFIEGQLAQRQRNLSPEALKALKVKFAMGGPAHVLLGSPQTIATELAKLSSVGIDGTLLSWLDFQNGVRAFNTQVLPILEDMGLRAAVN</sequence>
<keyword evidence="2" id="KW-0288">FMN</keyword>
<evidence type="ECO:0000256" key="2">
    <source>
        <dbReference type="ARBA" id="ARBA00022643"/>
    </source>
</evidence>
<dbReference type="AlphaFoldDB" id="A0A2J0YU43"/>
<evidence type="ECO:0000256" key="4">
    <source>
        <dbReference type="ARBA" id="ARBA00023033"/>
    </source>
</evidence>
<evidence type="ECO:0000256" key="1">
    <source>
        <dbReference type="ARBA" id="ARBA00022630"/>
    </source>
</evidence>
<evidence type="ECO:0000259" key="5">
    <source>
        <dbReference type="Pfam" id="PF00296"/>
    </source>
</evidence>
<dbReference type="Pfam" id="PF00296">
    <property type="entry name" value="Bac_luciferase"/>
    <property type="match status" value="1"/>
</dbReference>
<name>A0A2J0YU43_RHIML</name>
<evidence type="ECO:0000256" key="3">
    <source>
        <dbReference type="ARBA" id="ARBA00023002"/>
    </source>
</evidence>
<dbReference type="EMBL" id="NJGD01000026">
    <property type="protein sequence ID" value="PJR09924.1"/>
    <property type="molecule type" value="Genomic_DNA"/>
</dbReference>
<feature type="domain" description="Luciferase-like" evidence="5">
    <location>
        <begin position="16"/>
        <end position="330"/>
    </location>
</feature>
<dbReference type="InterPro" id="IPR036661">
    <property type="entry name" value="Luciferase-like_sf"/>
</dbReference>
<dbReference type="PANTHER" id="PTHR42847:SF4">
    <property type="entry name" value="ALKANESULFONATE MONOOXYGENASE-RELATED"/>
    <property type="match status" value="1"/>
</dbReference>
<dbReference type="RefSeq" id="WP_100674733.1">
    <property type="nucleotide sequence ID" value="NZ_NJGD01000026.1"/>
</dbReference>
<keyword evidence="3" id="KW-0560">Oxidoreductase</keyword>
<dbReference type="GO" id="GO:0016705">
    <property type="term" value="F:oxidoreductase activity, acting on paired donors, with incorporation or reduction of molecular oxygen"/>
    <property type="evidence" value="ECO:0007669"/>
    <property type="project" value="InterPro"/>
</dbReference>
<comment type="caution">
    <text evidence="6">The sequence shown here is derived from an EMBL/GenBank/DDBJ whole genome shotgun (WGS) entry which is preliminary data.</text>
</comment>
<protein>
    <recommendedName>
        <fullName evidence="5">Luciferase-like domain-containing protein</fullName>
    </recommendedName>
</protein>
<proteinExistence type="predicted"/>
<dbReference type="PANTHER" id="PTHR42847">
    <property type="entry name" value="ALKANESULFONATE MONOOXYGENASE"/>
    <property type="match status" value="1"/>
</dbReference>
<evidence type="ECO:0000313" key="7">
    <source>
        <dbReference type="Proteomes" id="UP000231987"/>
    </source>
</evidence>
<dbReference type="GO" id="GO:0004497">
    <property type="term" value="F:monooxygenase activity"/>
    <property type="evidence" value="ECO:0007669"/>
    <property type="project" value="UniProtKB-KW"/>
</dbReference>
<reference evidence="6 7" key="1">
    <citation type="submission" date="2017-06" db="EMBL/GenBank/DDBJ databases">
        <title>Ensifer strains isolated from leguminous trees and herbs display diverse denitrification phenotypes with some acting as strong N2O sinks.</title>
        <authorList>
            <person name="Woliy K."/>
            <person name="Mania D."/>
            <person name="Bakken L.R."/>
            <person name="Frostegard A."/>
        </authorList>
    </citation>
    <scope>NUCLEOTIDE SEQUENCE [LARGE SCALE GENOMIC DNA]</scope>
    <source>
        <strain evidence="6 7">AC50a</strain>
    </source>
</reference>
<gene>
    <name evidence="6" type="ORF">CEJ86_30395</name>
</gene>
<dbReference type="Proteomes" id="UP000231987">
    <property type="component" value="Unassembled WGS sequence"/>
</dbReference>
<keyword evidence="1" id="KW-0285">Flavoprotein</keyword>
<dbReference type="InterPro" id="IPR011251">
    <property type="entry name" value="Luciferase-like_dom"/>
</dbReference>
<evidence type="ECO:0000313" key="6">
    <source>
        <dbReference type="EMBL" id="PJR09924.1"/>
    </source>
</evidence>
<dbReference type="SUPFAM" id="SSF51679">
    <property type="entry name" value="Bacterial luciferase-like"/>
    <property type="match status" value="1"/>
</dbReference>
<dbReference type="InterPro" id="IPR050172">
    <property type="entry name" value="SsuD_RutA_monooxygenase"/>
</dbReference>
<keyword evidence="4" id="KW-0503">Monooxygenase</keyword>
<dbReference type="Gene3D" id="3.20.20.30">
    <property type="entry name" value="Luciferase-like domain"/>
    <property type="match status" value="1"/>
</dbReference>
<accession>A0A2J0YU43</accession>